<dbReference type="InterPro" id="IPR028082">
    <property type="entry name" value="Peripla_BP_I"/>
</dbReference>
<accession>A0ABN9GUR6</accession>
<feature type="non-terminal residue" evidence="9">
    <location>
        <position position="111"/>
    </location>
</feature>
<proteinExistence type="predicted"/>
<dbReference type="Pfam" id="PF01094">
    <property type="entry name" value="ANF_receptor"/>
    <property type="match status" value="1"/>
</dbReference>
<organism evidence="9 10">
    <name type="scientific">Staurois parvus</name>
    <dbReference type="NCBI Taxonomy" id="386267"/>
    <lineage>
        <taxon>Eukaryota</taxon>
        <taxon>Metazoa</taxon>
        <taxon>Chordata</taxon>
        <taxon>Craniata</taxon>
        <taxon>Vertebrata</taxon>
        <taxon>Euteleostomi</taxon>
        <taxon>Amphibia</taxon>
        <taxon>Batrachia</taxon>
        <taxon>Anura</taxon>
        <taxon>Neobatrachia</taxon>
        <taxon>Ranoidea</taxon>
        <taxon>Ranidae</taxon>
        <taxon>Staurois</taxon>
    </lineage>
</organism>
<keyword evidence="2" id="KW-0812">Transmembrane</keyword>
<reference evidence="9" key="1">
    <citation type="submission" date="2023-05" db="EMBL/GenBank/DDBJ databases">
        <authorList>
            <person name="Stuckert A."/>
        </authorList>
    </citation>
    <scope>NUCLEOTIDE SEQUENCE</scope>
</reference>
<keyword evidence="5" id="KW-0472">Membrane</keyword>
<evidence type="ECO:0000256" key="6">
    <source>
        <dbReference type="ARBA" id="ARBA00023170"/>
    </source>
</evidence>
<evidence type="ECO:0000259" key="8">
    <source>
        <dbReference type="Pfam" id="PF01094"/>
    </source>
</evidence>
<evidence type="ECO:0000256" key="5">
    <source>
        <dbReference type="ARBA" id="ARBA00023136"/>
    </source>
</evidence>
<feature type="domain" description="Receptor ligand binding region" evidence="8">
    <location>
        <begin position="5"/>
        <end position="67"/>
    </location>
</feature>
<dbReference type="SUPFAM" id="SSF53822">
    <property type="entry name" value="Periplasmic binding protein-like I"/>
    <property type="match status" value="1"/>
</dbReference>
<dbReference type="Proteomes" id="UP001162483">
    <property type="component" value="Unassembled WGS sequence"/>
</dbReference>
<keyword evidence="10" id="KW-1185">Reference proteome</keyword>
<evidence type="ECO:0000313" key="9">
    <source>
        <dbReference type="EMBL" id="CAI9611850.1"/>
    </source>
</evidence>
<evidence type="ECO:0000256" key="4">
    <source>
        <dbReference type="ARBA" id="ARBA00022989"/>
    </source>
</evidence>
<evidence type="ECO:0000256" key="7">
    <source>
        <dbReference type="ARBA" id="ARBA00023180"/>
    </source>
</evidence>
<evidence type="ECO:0000313" key="10">
    <source>
        <dbReference type="Proteomes" id="UP001162483"/>
    </source>
</evidence>
<evidence type="ECO:0000256" key="3">
    <source>
        <dbReference type="ARBA" id="ARBA00022729"/>
    </source>
</evidence>
<comment type="caution">
    <text evidence="9">The sequence shown here is derived from an EMBL/GenBank/DDBJ whole genome shotgun (WGS) entry which is preliminary data.</text>
</comment>
<keyword evidence="3" id="KW-0732">Signal</keyword>
<comment type="subcellular location">
    <subcellularLocation>
        <location evidence="1">Membrane</location>
        <topology evidence="1">Single-pass type I membrane protein</topology>
    </subcellularLocation>
</comment>
<sequence length="111" mass="12587">MFVEGFHDAIILYAIALHELLKSGFSKKDGDKLVHRMWNRTYEGIAGQVSIDANGDRYGDFSVIGMTDLETGTQEVIADYYGIQGNFELRPNVKLLWGSGRIRLEENKVFE</sequence>
<dbReference type="PRINTS" id="PR00255">
    <property type="entry name" value="NATPEPTIDER"/>
</dbReference>
<dbReference type="Gene3D" id="3.40.50.2300">
    <property type="match status" value="1"/>
</dbReference>
<gene>
    <name evidence="9" type="ORF">SPARVUS_LOCUS14614636</name>
</gene>
<dbReference type="InterPro" id="IPR001170">
    <property type="entry name" value="ANPR/GUC"/>
</dbReference>
<name>A0ABN9GUR6_9NEOB</name>
<keyword evidence="7" id="KW-0325">Glycoprotein</keyword>
<keyword evidence="6" id="KW-0675">Receptor</keyword>
<dbReference type="InterPro" id="IPR001828">
    <property type="entry name" value="ANF_lig-bd_rcpt"/>
</dbReference>
<evidence type="ECO:0000256" key="1">
    <source>
        <dbReference type="ARBA" id="ARBA00004479"/>
    </source>
</evidence>
<dbReference type="EMBL" id="CATNWA010019194">
    <property type="protein sequence ID" value="CAI9611850.1"/>
    <property type="molecule type" value="Genomic_DNA"/>
</dbReference>
<protein>
    <recommendedName>
        <fullName evidence="8">Receptor ligand binding region domain-containing protein</fullName>
    </recommendedName>
</protein>
<keyword evidence="4" id="KW-1133">Transmembrane helix</keyword>
<evidence type="ECO:0000256" key="2">
    <source>
        <dbReference type="ARBA" id="ARBA00022692"/>
    </source>
</evidence>